<evidence type="ECO:0008006" key="3">
    <source>
        <dbReference type="Google" id="ProtNLM"/>
    </source>
</evidence>
<name>A0A0F3K3S0_9GAMM</name>
<dbReference type="PROSITE" id="PS51257">
    <property type="entry name" value="PROKAR_LIPOPROTEIN"/>
    <property type="match status" value="1"/>
</dbReference>
<proteinExistence type="predicted"/>
<protein>
    <recommendedName>
        <fullName evidence="3">YXWGXW repeat-containing protein</fullName>
    </recommendedName>
</protein>
<dbReference type="PATRIC" id="fig|345309.4.peg.4206"/>
<reference evidence="1 2" key="1">
    <citation type="submission" date="2015-03" db="EMBL/GenBank/DDBJ databases">
        <title>Draft genome sequence of Luteibacter yeojuensis strain SU11.</title>
        <authorList>
            <person name="Sulaiman J."/>
            <person name="Priya K."/>
            <person name="Chan K.-G."/>
        </authorList>
    </citation>
    <scope>NUCLEOTIDE SEQUENCE [LARGE SCALE GENOMIC DNA]</scope>
    <source>
        <strain evidence="1 2">SU11</strain>
    </source>
</reference>
<gene>
    <name evidence="1" type="ORF">VI08_20315</name>
</gene>
<evidence type="ECO:0000313" key="2">
    <source>
        <dbReference type="Proteomes" id="UP000033651"/>
    </source>
</evidence>
<evidence type="ECO:0000313" key="1">
    <source>
        <dbReference type="EMBL" id="KJV24734.1"/>
    </source>
</evidence>
<keyword evidence="2" id="KW-1185">Reference proteome</keyword>
<accession>A0A0F3K3S0</accession>
<sequence>MSVPMRWPLLCLTTLATGCAPVSSRTERVVVIEQSPRPTVIHVTQEPPREVVEVEPPPREGWLWAHGYWRWDGRDYVRMPGHWERVVVGRHYVHTYWERRDGQWWLHEGYWAAN</sequence>
<organism evidence="1 2">
    <name type="scientific">Luteibacter yeojuensis</name>
    <dbReference type="NCBI Taxonomy" id="345309"/>
    <lineage>
        <taxon>Bacteria</taxon>
        <taxon>Pseudomonadati</taxon>
        <taxon>Pseudomonadota</taxon>
        <taxon>Gammaproteobacteria</taxon>
        <taxon>Lysobacterales</taxon>
        <taxon>Rhodanobacteraceae</taxon>
        <taxon>Luteibacter</taxon>
    </lineage>
</organism>
<dbReference type="Proteomes" id="UP000033651">
    <property type="component" value="Unassembled WGS sequence"/>
</dbReference>
<dbReference type="EMBL" id="JZRB01000099">
    <property type="protein sequence ID" value="KJV24734.1"/>
    <property type="molecule type" value="Genomic_DNA"/>
</dbReference>
<dbReference type="AlphaFoldDB" id="A0A0F3K3S0"/>
<comment type="caution">
    <text evidence="1">The sequence shown here is derived from an EMBL/GenBank/DDBJ whole genome shotgun (WGS) entry which is preliminary data.</text>
</comment>